<keyword evidence="1" id="KW-1133">Transmembrane helix</keyword>
<dbReference type="AlphaFoldDB" id="A0A1A9WXB2"/>
<sequence>MRFNYTETKYEGKFASRKILPDPYKKDFEKISEIDVELSNKFLGRDNIINNYDDYDGANAFVDDSDDPTVWYSSQVDVYIYVCICAPFLSCPALLMSSFSI</sequence>
<feature type="transmembrane region" description="Helical" evidence="1">
    <location>
        <begin position="78"/>
        <end position="99"/>
    </location>
</feature>
<protein>
    <submittedName>
        <fullName evidence="2">Uncharacterized protein</fullName>
    </submittedName>
</protein>
<reference evidence="3" key="1">
    <citation type="submission" date="2014-03" db="EMBL/GenBank/DDBJ databases">
        <authorList>
            <person name="Aksoy S."/>
            <person name="Warren W."/>
            <person name="Wilson R.K."/>
        </authorList>
    </citation>
    <scope>NUCLEOTIDE SEQUENCE [LARGE SCALE GENOMIC DNA]</scope>
    <source>
        <strain evidence="3">IAEA</strain>
    </source>
</reference>
<keyword evidence="1" id="KW-0472">Membrane</keyword>
<keyword evidence="1" id="KW-0812">Transmembrane</keyword>
<dbReference type="Proteomes" id="UP000091820">
    <property type="component" value="Unassembled WGS sequence"/>
</dbReference>
<evidence type="ECO:0000256" key="1">
    <source>
        <dbReference type="SAM" id="Phobius"/>
    </source>
</evidence>
<accession>A0A1A9WXB2</accession>
<evidence type="ECO:0000313" key="2">
    <source>
        <dbReference type="EnsemblMetazoa" id="GBRI035906-PA"/>
    </source>
</evidence>
<keyword evidence="3" id="KW-1185">Reference proteome</keyword>
<organism evidence="2 3">
    <name type="scientific">Glossina brevipalpis</name>
    <dbReference type="NCBI Taxonomy" id="37001"/>
    <lineage>
        <taxon>Eukaryota</taxon>
        <taxon>Metazoa</taxon>
        <taxon>Ecdysozoa</taxon>
        <taxon>Arthropoda</taxon>
        <taxon>Hexapoda</taxon>
        <taxon>Insecta</taxon>
        <taxon>Pterygota</taxon>
        <taxon>Neoptera</taxon>
        <taxon>Endopterygota</taxon>
        <taxon>Diptera</taxon>
        <taxon>Brachycera</taxon>
        <taxon>Muscomorpha</taxon>
        <taxon>Hippoboscoidea</taxon>
        <taxon>Glossinidae</taxon>
        <taxon>Glossina</taxon>
    </lineage>
</organism>
<proteinExistence type="predicted"/>
<dbReference type="VEuPathDB" id="VectorBase:GBRI035906"/>
<dbReference type="EnsemblMetazoa" id="GBRI035906-RA">
    <property type="protein sequence ID" value="GBRI035906-PA"/>
    <property type="gene ID" value="GBRI035906"/>
</dbReference>
<evidence type="ECO:0000313" key="3">
    <source>
        <dbReference type="Proteomes" id="UP000091820"/>
    </source>
</evidence>
<reference evidence="2" key="2">
    <citation type="submission" date="2020-05" db="UniProtKB">
        <authorList>
            <consortium name="EnsemblMetazoa"/>
        </authorList>
    </citation>
    <scope>IDENTIFICATION</scope>
    <source>
        <strain evidence="2">IAEA</strain>
    </source>
</reference>
<name>A0A1A9WXB2_9MUSC</name>